<protein>
    <recommendedName>
        <fullName evidence="4">Probable 2-phosphosulfolactate phosphatase</fullName>
        <ecNumber evidence="3">3.1.3.71</ecNumber>
    </recommendedName>
</protein>
<evidence type="ECO:0000313" key="8">
    <source>
        <dbReference type="EMBL" id="SIS97653.1"/>
    </source>
</evidence>
<evidence type="ECO:0000256" key="4">
    <source>
        <dbReference type="ARBA" id="ARBA00021948"/>
    </source>
</evidence>
<dbReference type="InterPro" id="IPR036702">
    <property type="entry name" value="ComB-like_sf"/>
</dbReference>
<gene>
    <name evidence="8" type="ORF">SAMN05421758_11512</name>
</gene>
<keyword evidence="5" id="KW-0378">Hydrolase</keyword>
<name>A0ABY1L1N0_9BACI</name>
<keyword evidence="9" id="KW-1185">Reference proteome</keyword>
<dbReference type="EMBL" id="FTOK01000015">
    <property type="protein sequence ID" value="SIS97653.1"/>
    <property type="molecule type" value="Genomic_DNA"/>
</dbReference>
<reference evidence="8 9" key="1">
    <citation type="submission" date="2017-01" db="EMBL/GenBank/DDBJ databases">
        <authorList>
            <person name="Varghese N."/>
            <person name="Submissions S."/>
        </authorList>
    </citation>
    <scope>NUCLEOTIDE SEQUENCE [LARGE SCALE GENOMIC DNA]</scope>
    <source>
        <strain evidence="8 9">DSM 22782</strain>
    </source>
</reference>
<comment type="catalytic activity">
    <reaction evidence="7">
        <text>(2R)-O-phospho-3-sulfolactate + H2O = (2R)-3-sulfolactate + phosphate</text>
        <dbReference type="Rhea" id="RHEA:23416"/>
        <dbReference type="ChEBI" id="CHEBI:15377"/>
        <dbReference type="ChEBI" id="CHEBI:15597"/>
        <dbReference type="ChEBI" id="CHEBI:43474"/>
        <dbReference type="ChEBI" id="CHEBI:58738"/>
        <dbReference type="EC" id="3.1.3.71"/>
    </reaction>
</comment>
<dbReference type="PANTHER" id="PTHR37311:SF1">
    <property type="entry name" value="2-PHOSPHOSULFOLACTATE PHOSPHATASE-RELATED"/>
    <property type="match status" value="1"/>
</dbReference>
<evidence type="ECO:0000256" key="3">
    <source>
        <dbReference type="ARBA" id="ARBA00012953"/>
    </source>
</evidence>
<comment type="cofactor">
    <cofactor evidence="1">
        <name>Mg(2+)</name>
        <dbReference type="ChEBI" id="CHEBI:18420"/>
    </cofactor>
</comment>
<evidence type="ECO:0000256" key="7">
    <source>
        <dbReference type="ARBA" id="ARBA00033711"/>
    </source>
</evidence>
<evidence type="ECO:0000313" key="9">
    <source>
        <dbReference type="Proteomes" id="UP000199777"/>
    </source>
</evidence>
<evidence type="ECO:0000256" key="5">
    <source>
        <dbReference type="ARBA" id="ARBA00022801"/>
    </source>
</evidence>
<dbReference type="SUPFAM" id="SSF142823">
    <property type="entry name" value="ComB-like"/>
    <property type="match status" value="1"/>
</dbReference>
<dbReference type="Proteomes" id="UP000199777">
    <property type="component" value="Unassembled WGS sequence"/>
</dbReference>
<accession>A0ABY1L1N0</accession>
<dbReference type="EC" id="3.1.3.71" evidence="3"/>
<dbReference type="PANTHER" id="PTHR37311">
    <property type="entry name" value="2-PHOSPHOSULFOLACTATE PHOSPHATASE-RELATED"/>
    <property type="match status" value="1"/>
</dbReference>
<dbReference type="InterPro" id="IPR005238">
    <property type="entry name" value="ComB-like"/>
</dbReference>
<keyword evidence="6" id="KW-0460">Magnesium</keyword>
<proteinExistence type="inferred from homology"/>
<dbReference type="Pfam" id="PF04029">
    <property type="entry name" value="2-ph_phosp"/>
    <property type="match status" value="1"/>
</dbReference>
<dbReference type="RefSeq" id="WP_076572745.1">
    <property type="nucleotide sequence ID" value="NZ_FTOK01000015.1"/>
</dbReference>
<comment type="caution">
    <text evidence="8">The sequence shown here is derived from an EMBL/GenBank/DDBJ whole genome shotgun (WGS) entry which is preliminary data.</text>
</comment>
<comment type="similarity">
    <text evidence="2">Belongs to the ComB family.</text>
</comment>
<evidence type="ECO:0000256" key="1">
    <source>
        <dbReference type="ARBA" id="ARBA00001946"/>
    </source>
</evidence>
<organism evidence="8 9">
    <name type="scientific">Salimicrobium salexigens</name>
    <dbReference type="NCBI Taxonomy" id="908941"/>
    <lineage>
        <taxon>Bacteria</taxon>
        <taxon>Bacillati</taxon>
        <taxon>Bacillota</taxon>
        <taxon>Bacilli</taxon>
        <taxon>Bacillales</taxon>
        <taxon>Bacillaceae</taxon>
        <taxon>Salimicrobium</taxon>
    </lineage>
</organism>
<evidence type="ECO:0000256" key="2">
    <source>
        <dbReference type="ARBA" id="ARBA00009997"/>
    </source>
</evidence>
<evidence type="ECO:0000256" key="6">
    <source>
        <dbReference type="ARBA" id="ARBA00022842"/>
    </source>
</evidence>
<sequence length="261" mass="28636">MKIHLLWKKEEIEEQHINGNKIAVVFDVLLATSTIASCLASGAERIVPVLDTKEAFRVKEKLNTPIEDILLAGETDGLPVEGFINPLPSILNSQVAGKTIILSTTNGTVAIRKAAPAKKVYTASLLNGEAVGKRIADTHDNETIVAICSGSRNNFCMEDYYGAGYFIHCLIREMDDAELTDSARSAQLFYENMKEEAVSVLAQSSVGQMLSDYGFYEDVAYVSQRGIMDVVPRLNEAGTVLMDEGDTFSEHGPAEKQRYHL</sequence>
<dbReference type="Gene3D" id="3.90.1560.10">
    <property type="entry name" value="ComB-like"/>
    <property type="match status" value="1"/>
</dbReference>